<gene>
    <name evidence="1" type="ORF">DCO61_01725</name>
    <name evidence="2" type="ORF">LS64_005965</name>
</gene>
<evidence type="ECO:0000313" key="3">
    <source>
        <dbReference type="Proteomes" id="UP000029714"/>
    </source>
</evidence>
<evidence type="ECO:0000313" key="2">
    <source>
        <dbReference type="EMBL" id="TLD94485.1"/>
    </source>
</evidence>
<keyword evidence="3" id="KW-1185">Reference proteome</keyword>
<organism evidence="2 3">
    <name type="scientific">Helicobacter saguini</name>
    <dbReference type="NCBI Taxonomy" id="1548018"/>
    <lineage>
        <taxon>Bacteria</taxon>
        <taxon>Pseudomonadati</taxon>
        <taxon>Campylobacterota</taxon>
        <taxon>Epsilonproteobacteria</taxon>
        <taxon>Campylobacterales</taxon>
        <taxon>Helicobacteraceae</taxon>
        <taxon>Helicobacter</taxon>
    </lineage>
</organism>
<dbReference type="InterPro" id="IPR029465">
    <property type="entry name" value="ATPgrasp_TupA"/>
</dbReference>
<name>A0A347VU57_9HELI</name>
<dbReference type="GO" id="GO:0016740">
    <property type="term" value="F:transferase activity"/>
    <property type="evidence" value="ECO:0007669"/>
    <property type="project" value="UniProtKB-KW"/>
</dbReference>
<protein>
    <submittedName>
        <fullName evidence="2">Glycosyl transferase</fullName>
    </submittedName>
</protein>
<evidence type="ECO:0000313" key="4">
    <source>
        <dbReference type="Proteomes" id="UP000477070"/>
    </source>
</evidence>
<reference evidence="2" key="3">
    <citation type="submission" date="2018-04" db="EMBL/GenBank/DDBJ databases">
        <authorList>
            <person name="Sheh A."/>
            <person name="Shen Z."/>
            <person name="Mannion A.J."/>
            <person name="Fox J.G."/>
        </authorList>
    </citation>
    <scope>NUCLEOTIDE SEQUENCE</scope>
    <source>
        <strain evidence="2">MIT 97-6194</strain>
    </source>
</reference>
<accession>A0A347VU57</accession>
<sequence>MLESPIDSISTQLFETNTCPYLPKLYGIYKSVKEIDFNKLPNSFVLKTNHDSGGVIIVQDKEALLKNPFILEQMLEKLTLHLNTNYYDFSREYHYKAIESRIFAEEMLGQNGEIPDDYKIHTFKDKMYMQVDFERFSNHTRAFFTQDFEALPFSLCYPLPQNPQYLAQKPKNIESMFAIARILGSSCNYVRVDLYNIKGKIFVGELTFTHGGGTETFNPKEYDRILGDIWEI</sequence>
<dbReference type="EMBL" id="JRMP02000007">
    <property type="protein sequence ID" value="TLD94485.1"/>
    <property type="molecule type" value="Genomic_DNA"/>
</dbReference>
<comment type="caution">
    <text evidence="2">The sequence shown here is derived from an EMBL/GenBank/DDBJ whole genome shotgun (WGS) entry which is preliminary data.</text>
</comment>
<dbReference type="AlphaFoldDB" id="A0A347VU57"/>
<dbReference type="Proteomes" id="UP000029714">
    <property type="component" value="Unassembled WGS sequence"/>
</dbReference>
<proteinExistence type="predicted"/>
<reference evidence="1 4" key="4">
    <citation type="submission" date="2019-12" db="EMBL/GenBank/DDBJ databases">
        <title>Multi-Generational Helicobacter saguini Isolates.</title>
        <authorList>
            <person name="Mannion A."/>
            <person name="Shen Z."/>
            <person name="Fox J.G."/>
        </authorList>
    </citation>
    <scope>NUCLEOTIDE SEQUENCE [LARGE SCALE GENOMIC DNA]</scope>
    <source>
        <strain evidence="1">16-048</strain>
        <strain evidence="4">16-048 (F4)</strain>
    </source>
</reference>
<dbReference type="OrthoDB" id="9791827at2"/>
<dbReference type="Pfam" id="PF14305">
    <property type="entry name" value="ATPgrasp_TupA"/>
    <property type="match status" value="1"/>
</dbReference>
<dbReference type="Proteomes" id="UP000477070">
    <property type="component" value="Unassembled WGS sequence"/>
</dbReference>
<reference evidence="2 3" key="1">
    <citation type="journal article" date="2014" name="Genome Announc.">
        <title>Draft genome sequences of eight enterohepatic helicobacter species isolated from both laboratory and wild rodents.</title>
        <authorList>
            <person name="Sheh A."/>
            <person name="Shen Z."/>
            <person name="Fox J.G."/>
        </authorList>
    </citation>
    <scope>NUCLEOTIDE SEQUENCE [LARGE SCALE GENOMIC DNA]</scope>
    <source>
        <strain evidence="2 3">MIT 97-6194</strain>
    </source>
</reference>
<dbReference type="EMBL" id="QBIU01000001">
    <property type="protein sequence ID" value="MWV68777.1"/>
    <property type="molecule type" value="Genomic_DNA"/>
</dbReference>
<evidence type="ECO:0000313" key="1">
    <source>
        <dbReference type="EMBL" id="MWV68777.1"/>
    </source>
</evidence>
<keyword evidence="2" id="KW-0808">Transferase</keyword>
<reference evidence="2 3" key="2">
    <citation type="journal article" date="2016" name="Infect. Immun.">
        <title>Helicobacter saguini, a Novel Helicobacter Isolated from Cotton-Top Tamarins with Ulcerative Colitis, Has Proinflammatory Properties and Induces Typhlocolitis and Dysplasia in Gnotobiotic IL-10-/- Mice.</title>
        <authorList>
            <person name="Shen Z."/>
            <person name="Mannion A."/>
            <person name="Whary M.T."/>
            <person name="Muthupalani S."/>
            <person name="Sheh A."/>
            <person name="Feng Y."/>
            <person name="Gong G."/>
            <person name="Vandamme P."/>
            <person name="Holcombe H.R."/>
            <person name="Paster B.J."/>
            <person name="Fox J.G."/>
        </authorList>
    </citation>
    <scope>NUCLEOTIDE SEQUENCE [LARGE SCALE GENOMIC DNA]</scope>
    <source>
        <strain evidence="2 3">MIT 97-6194</strain>
    </source>
</reference>